<evidence type="ECO:0000256" key="2">
    <source>
        <dbReference type="SAM" id="SignalP"/>
    </source>
</evidence>
<keyword evidence="2" id="KW-0732">Signal</keyword>
<reference evidence="3" key="1">
    <citation type="submission" date="2017-01" db="EMBL/GenBank/DDBJ databases">
        <title>A deep insight into the sialotranscriptome of adult male and female Cluex tarsalis mosquitoes.</title>
        <authorList>
            <person name="Ribeiro J.M."/>
            <person name="Moreira F."/>
            <person name="Bernard K.A."/>
            <person name="Calvo E."/>
        </authorList>
    </citation>
    <scope>NUCLEOTIDE SEQUENCE</scope>
    <source>
        <strain evidence="3">Kern County</strain>
        <tissue evidence="3">Salivary glands</tissue>
    </source>
</reference>
<dbReference type="EMBL" id="GFDL01005103">
    <property type="protein sequence ID" value="JAV29942.1"/>
    <property type="molecule type" value="Transcribed_RNA"/>
</dbReference>
<feature type="signal peptide" evidence="2">
    <location>
        <begin position="1"/>
        <end position="19"/>
    </location>
</feature>
<proteinExistence type="predicted"/>
<accession>A0A1Q3FQZ9</accession>
<evidence type="ECO:0000313" key="3">
    <source>
        <dbReference type="EMBL" id="JAV29942.1"/>
    </source>
</evidence>
<sequence length="163" mass="17105">MQSWTILTTAAALATLAHGAIYPWYPIAPPPWWVRAPEKDIPASVNLQQVGGSYSFSTVEGKAYQAVAPSSAIQPPPVTAVHVQGIPSVAIRYLPTGQAVLVPSIAVVNPAGSAAPEQPSHANDQPESADGEGEPTAEPPREPAPVSEQPQEREEEAATEESQ</sequence>
<protein>
    <submittedName>
        <fullName evidence="3">Putative conserved secreted protein</fullName>
    </submittedName>
</protein>
<feature type="region of interest" description="Disordered" evidence="1">
    <location>
        <begin position="111"/>
        <end position="163"/>
    </location>
</feature>
<name>A0A1Q3FQZ9_CULTA</name>
<feature type="compositionally biased region" description="Acidic residues" evidence="1">
    <location>
        <begin position="153"/>
        <end position="163"/>
    </location>
</feature>
<organism evidence="3">
    <name type="scientific">Culex tarsalis</name>
    <name type="common">Encephalitis mosquito</name>
    <dbReference type="NCBI Taxonomy" id="7177"/>
    <lineage>
        <taxon>Eukaryota</taxon>
        <taxon>Metazoa</taxon>
        <taxon>Ecdysozoa</taxon>
        <taxon>Arthropoda</taxon>
        <taxon>Hexapoda</taxon>
        <taxon>Insecta</taxon>
        <taxon>Pterygota</taxon>
        <taxon>Neoptera</taxon>
        <taxon>Endopterygota</taxon>
        <taxon>Diptera</taxon>
        <taxon>Nematocera</taxon>
        <taxon>Culicoidea</taxon>
        <taxon>Culicidae</taxon>
        <taxon>Culicinae</taxon>
        <taxon>Culicini</taxon>
        <taxon>Culex</taxon>
        <taxon>Culex</taxon>
    </lineage>
</organism>
<evidence type="ECO:0000256" key="1">
    <source>
        <dbReference type="SAM" id="MobiDB-lite"/>
    </source>
</evidence>
<feature type="chain" id="PRO_5013292651" evidence="2">
    <location>
        <begin position="20"/>
        <end position="163"/>
    </location>
</feature>
<dbReference type="AlphaFoldDB" id="A0A1Q3FQZ9"/>